<dbReference type="OrthoDB" id="256869at2"/>
<dbReference type="Pfam" id="PF02894">
    <property type="entry name" value="GFO_IDH_MocA_C"/>
    <property type="match status" value="1"/>
</dbReference>
<dbReference type="Gene3D" id="3.30.360.10">
    <property type="entry name" value="Dihydrodipicolinate Reductase, domain 2"/>
    <property type="match status" value="1"/>
</dbReference>
<evidence type="ECO:0000256" key="2">
    <source>
        <dbReference type="ARBA" id="ARBA00023002"/>
    </source>
</evidence>
<dbReference type="PANTHER" id="PTHR43708:SF5">
    <property type="entry name" value="CONSERVED EXPRESSED OXIDOREDUCTASE (EUROFUNG)-RELATED"/>
    <property type="match status" value="1"/>
</dbReference>
<evidence type="ECO:0000259" key="3">
    <source>
        <dbReference type="Pfam" id="PF01408"/>
    </source>
</evidence>
<dbReference type="GO" id="GO:0000166">
    <property type="term" value="F:nucleotide binding"/>
    <property type="evidence" value="ECO:0007669"/>
    <property type="project" value="InterPro"/>
</dbReference>
<dbReference type="AlphaFoldDB" id="A0A2V4P3P8"/>
<dbReference type="Gene3D" id="3.40.50.720">
    <property type="entry name" value="NAD(P)-binding Rossmann-like Domain"/>
    <property type="match status" value="1"/>
</dbReference>
<dbReference type="EMBL" id="PYBW01000025">
    <property type="protein sequence ID" value="PYC84363.1"/>
    <property type="molecule type" value="Genomic_DNA"/>
</dbReference>
<dbReference type="Proteomes" id="UP000248039">
    <property type="component" value="Unassembled WGS sequence"/>
</dbReference>
<evidence type="ECO:0000259" key="4">
    <source>
        <dbReference type="Pfam" id="PF02894"/>
    </source>
</evidence>
<dbReference type="SUPFAM" id="SSF51735">
    <property type="entry name" value="NAD(P)-binding Rossmann-fold domains"/>
    <property type="match status" value="1"/>
</dbReference>
<feature type="domain" description="Gfo/Idh/MocA-like oxidoreductase C-terminal" evidence="4">
    <location>
        <begin position="142"/>
        <end position="353"/>
    </location>
</feature>
<comment type="caution">
    <text evidence="5">The sequence shown here is derived from an EMBL/GenBank/DDBJ whole genome shotgun (WGS) entry which is preliminary data.</text>
</comment>
<evidence type="ECO:0000313" key="5">
    <source>
        <dbReference type="EMBL" id="PYC84363.1"/>
    </source>
</evidence>
<keyword evidence="6" id="KW-1185">Reference proteome</keyword>
<comment type="similarity">
    <text evidence="1">Belongs to the Gfo/Idh/MocA family.</text>
</comment>
<keyword evidence="2" id="KW-0560">Oxidoreductase</keyword>
<proteinExistence type="inferred from homology"/>
<name>A0A2V4P3P8_9ACTN</name>
<dbReference type="RefSeq" id="WP_110667108.1">
    <property type="nucleotide sequence ID" value="NZ_PYBW01000025.1"/>
</dbReference>
<dbReference type="PANTHER" id="PTHR43708">
    <property type="entry name" value="CONSERVED EXPRESSED OXIDOREDUCTASE (EUROFUNG)"/>
    <property type="match status" value="1"/>
</dbReference>
<dbReference type="SUPFAM" id="SSF55347">
    <property type="entry name" value="Glyceraldehyde-3-phosphate dehydrogenase-like, C-terminal domain"/>
    <property type="match status" value="1"/>
</dbReference>
<evidence type="ECO:0000313" key="6">
    <source>
        <dbReference type="Proteomes" id="UP000248039"/>
    </source>
</evidence>
<accession>A0A2V4P3P8</accession>
<dbReference type="InterPro" id="IPR004104">
    <property type="entry name" value="Gfo/Idh/MocA-like_OxRdtase_C"/>
</dbReference>
<dbReference type="InterPro" id="IPR000683">
    <property type="entry name" value="Gfo/Idh/MocA-like_OxRdtase_N"/>
</dbReference>
<dbReference type="GO" id="GO:0016491">
    <property type="term" value="F:oxidoreductase activity"/>
    <property type="evidence" value="ECO:0007669"/>
    <property type="project" value="UniProtKB-KW"/>
</dbReference>
<protein>
    <submittedName>
        <fullName evidence="5">Oxidoreductase</fullName>
    </submittedName>
</protein>
<evidence type="ECO:0000256" key="1">
    <source>
        <dbReference type="ARBA" id="ARBA00010928"/>
    </source>
</evidence>
<reference evidence="5 6" key="1">
    <citation type="submission" date="2018-03" db="EMBL/GenBank/DDBJ databases">
        <title>Bioinformatic expansion and discovery of thiopeptide antibiotics.</title>
        <authorList>
            <person name="Schwalen C.J."/>
            <person name="Hudson G.A."/>
            <person name="Mitchell D.A."/>
        </authorList>
    </citation>
    <scope>NUCLEOTIDE SEQUENCE [LARGE SCALE GENOMIC DNA]</scope>
    <source>
        <strain evidence="5 6">ATCC 21389</strain>
    </source>
</reference>
<dbReference type="Pfam" id="PF01408">
    <property type="entry name" value="GFO_IDH_MocA"/>
    <property type="match status" value="1"/>
</dbReference>
<sequence>MTTAPHTPYRVALIGYGLAGAAFHAPLIATTSGLRLAAVVTASPERRARLAVEHPEAQVLDSPEQVFDRAEEYDLVVIATPNRTHLPLARAALTAGLATVVDKPLAVSAQEAEALCGLAEIRGTLLTVFQNRRWDGDFLTARRLVEQGELGRVHRFESRFERFRPKPKAGWRELADPAEAGGTLYDLGSHLVDQALTLFGPALSVYAEIDVRRDGAVVDDDAFLALTHAGGLRSHLWTSALTPLLGPRLRLLGDRAGYVTFGMDPQEADLRAGRRPGDGRPWGAAAGPGMLGTDEAAAALPTDPGDYPAFYAALVRALATGTPPPVDPYDAVRTLRVLEAARHSAATGQAVRLD</sequence>
<organism evidence="5 6">
    <name type="scientific">Streptomyces tateyamensis</name>
    <dbReference type="NCBI Taxonomy" id="565073"/>
    <lineage>
        <taxon>Bacteria</taxon>
        <taxon>Bacillati</taxon>
        <taxon>Actinomycetota</taxon>
        <taxon>Actinomycetes</taxon>
        <taxon>Kitasatosporales</taxon>
        <taxon>Streptomycetaceae</taxon>
        <taxon>Streptomyces</taxon>
    </lineage>
</organism>
<gene>
    <name evidence="5" type="ORF">C7C46_07700</name>
</gene>
<dbReference type="InterPro" id="IPR036291">
    <property type="entry name" value="NAD(P)-bd_dom_sf"/>
</dbReference>
<dbReference type="InterPro" id="IPR051317">
    <property type="entry name" value="Gfo/Idh/MocA_oxidoreduct"/>
</dbReference>
<feature type="domain" description="Gfo/Idh/MocA-like oxidoreductase N-terminal" evidence="3">
    <location>
        <begin position="10"/>
        <end position="128"/>
    </location>
</feature>